<dbReference type="Proteomes" id="UP000676456">
    <property type="component" value="Unassembled WGS sequence"/>
</dbReference>
<dbReference type="CDD" id="cd04301">
    <property type="entry name" value="NAT_SF"/>
    <property type="match status" value="1"/>
</dbReference>
<evidence type="ECO:0000259" key="1">
    <source>
        <dbReference type="PROSITE" id="PS51186"/>
    </source>
</evidence>
<name>A0A942UNU8_9BACI</name>
<dbReference type="InterPro" id="IPR050276">
    <property type="entry name" value="MshD_Acetyltransferase"/>
</dbReference>
<dbReference type="AlphaFoldDB" id="A0A942UNU8"/>
<sequence length="171" mass="19364">MIIRTELPTDHRAVCELTYQAFGKRKDESELIDRIRKSSGFIPELSIVAEEDEEIVGHILLSKAKVIGDTGDHEVIVLAPVAVHPSYQKKGVGSKLIEEGLNRVKALNYGLVLLIGHPSYYLRFGFKPARQYGLELHQFNVPDEVFMVCELNEGELNRIHGELRYPSAFFE</sequence>
<reference evidence="2 3" key="1">
    <citation type="submission" date="2021-05" db="EMBL/GenBank/DDBJ databases">
        <title>Novel Bacillus species.</title>
        <authorList>
            <person name="Liu G."/>
        </authorList>
    </citation>
    <scope>NUCLEOTIDE SEQUENCE [LARGE SCALE GENOMIC DNA]</scope>
    <source>
        <strain evidence="2 3">FJAT-49682</strain>
    </source>
</reference>
<dbReference type="InterPro" id="IPR000182">
    <property type="entry name" value="GNAT_dom"/>
</dbReference>
<feature type="domain" description="N-acetyltransferase" evidence="1">
    <location>
        <begin position="1"/>
        <end position="152"/>
    </location>
</feature>
<dbReference type="Gene3D" id="3.40.630.30">
    <property type="match status" value="1"/>
</dbReference>
<dbReference type="PANTHER" id="PTHR43617:SF2">
    <property type="entry name" value="UPF0039 PROTEIN SLL0451"/>
    <property type="match status" value="1"/>
</dbReference>
<evidence type="ECO:0000313" key="2">
    <source>
        <dbReference type="EMBL" id="MBS4222782.1"/>
    </source>
</evidence>
<dbReference type="PROSITE" id="PS51186">
    <property type="entry name" value="GNAT"/>
    <property type="match status" value="1"/>
</dbReference>
<dbReference type="EMBL" id="JAGYPN010000001">
    <property type="protein sequence ID" value="MBS4222782.1"/>
    <property type="molecule type" value="Genomic_DNA"/>
</dbReference>
<dbReference type="RefSeq" id="WP_213097703.1">
    <property type="nucleotide sequence ID" value="NZ_JAGYPH010000001.1"/>
</dbReference>
<keyword evidence="3" id="KW-1185">Reference proteome</keyword>
<accession>A0A942UNU8</accession>
<dbReference type="SUPFAM" id="SSF55729">
    <property type="entry name" value="Acyl-CoA N-acyltransferases (Nat)"/>
    <property type="match status" value="1"/>
</dbReference>
<evidence type="ECO:0000313" key="3">
    <source>
        <dbReference type="Proteomes" id="UP000676456"/>
    </source>
</evidence>
<comment type="caution">
    <text evidence="2">The sequence shown here is derived from an EMBL/GenBank/DDBJ whole genome shotgun (WGS) entry which is preliminary data.</text>
</comment>
<dbReference type="GO" id="GO:0016747">
    <property type="term" value="F:acyltransferase activity, transferring groups other than amino-acyl groups"/>
    <property type="evidence" value="ECO:0007669"/>
    <property type="project" value="InterPro"/>
</dbReference>
<dbReference type="PANTHER" id="PTHR43617">
    <property type="entry name" value="L-AMINO ACID N-ACETYLTRANSFERASE"/>
    <property type="match status" value="1"/>
</dbReference>
<proteinExistence type="predicted"/>
<dbReference type="InterPro" id="IPR016181">
    <property type="entry name" value="Acyl_CoA_acyltransferase"/>
</dbReference>
<dbReference type="Pfam" id="PF13527">
    <property type="entry name" value="Acetyltransf_9"/>
    <property type="match status" value="1"/>
</dbReference>
<gene>
    <name evidence="2" type="ORF">KHA91_08410</name>
</gene>
<protein>
    <submittedName>
        <fullName evidence="2">N-acetyltransferase</fullName>
    </submittedName>
</protein>
<organism evidence="2 3">
    <name type="scientific">Lederbergia citrea</name>
    <dbReference type="NCBI Taxonomy" id="2833581"/>
    <lineage>
        <taxon>Bacteria</taxon>
        <taxon>Bacillati</taxon>
        <taxon>Bacillota</taxon>
        <taxon>Bacilli</taxon>
        <taxon>Bacillales</taxon>
        <taxon>Bacillaceae</taxon>
        <taxon>Lederbergia</taxon>
    </lineage>
</organism>